<name>A0AAD8EM76_DIPPU</name>
<feature type="compositionally biased region" description="Basic and acidic residues" evidence="2">
    <location>
        <begin position="296"/>
        <end position="305"/>
    </location>
</feature>
<protein>
    <submittedName>
        <fullName evidence="3">Uncharacterized protein</fullName>
    </submittedName>
</protein>
<feature type="compositionally biased region" description="Acidic residues" evidence="2">
    <location>
        <begin position="268"/>
        <end position="288"/>
    </location>
</feature>
<keyword evidence="4" id="KW-1185">Reference proteome</keyword>
<organism evidence="3 4">
    <name type="scientific">Diploptera punctata</name>
    <name type="common">Pacific beetle cockroach</name>
    <dbReference type="NCBI Taxonomy" id="6984"/>
    <lineage>
        <taxon>Eukaryota</taxon>
        <taxon>Metazoa</taxon>
        <taxon>Ecdysozoa</taxon>
        <taxon>Arthropoda</taxon>
        <taxon>Hexapoda</taxon>
        <taxon>Insecta</taxon>
        <taxon>Pterygota</taxon>
        <taxon>Neoptera</taxon>
        <taxon>Polyneoptera</taxon>
        <taxon>Dictyoptera</taxon>
        <taxon>Blattodea</taxon>
        <taxon>Blaberoidea</taxon>
        <taxon>Blaberidae</taxon>
        <taxon>Diplopterinae</taxon>
        <taxon>Diploptera</taxon>
    </lineage>
</organism>
<dbReference type="EMBL" id="JASPKZ010002306">
    <property type="protein sequence ID" value="KAJ9595870.1"/>
    <property type="molecule type" value="Genomic_DNA"/>
</dbReference>
<evidence type="ECO:0000256" key="2">
    <source>
        <dbReference type="SAM" id="MobiDB-lite"/>
    </source>
</evidence>
<feature type="region of interest" description="Disordered" evidence="2">
    <location>
        <begin position="236"/>
        <end position="305"/>
    </location>
</feature>
<proteinExistence type="predicted"/>
<feature type="coiled-coil region" evidence="1">
    <location>
        <begin position="107"/>
        <end position="162"/>
    </location>
</feature>
<evidence type="ECO:0000256" key="1">
    <source>
        <dbReference type="SAM" id="Coils"/>
    </source>
</evidence>
<keyword evidence="1" id="KW-0175">Coiled coil</keyword>
<comment type="caution">
    <text evidence="3">The sequence shown here is derived from an EMBL/GenBank/DDBJ whole genome shotgun (WGS) entry which is preliminary data.</text>
</comment>
<evidence type="ECO:0000313" key="3">
    <source>
        <dbReference type="EMBL" id="KAJ9595870.1"/>
    </source>
</evidence>
<dbReference type="Proteomes" id="UP001233999">
    <property type="component" value="Unassembled WGS sequence"/>
</dbReference>
<evidence type="ECO:0000313" key="4">
    <source>
        <dbReference type="Proteomes" id="UP001233999"/>
    </source>
</evidence>
<reference evidence="3" key="1">
    <citation type="journal article" date="2023" name="IScience">
        <title>Live-bearing cockroach genome reveals convergent evolutionary mechanisms linked to viviparity in insects and beyond.</title>
        <authorList>
            <person name="Fouks B."/>
            <person name="Harrison M.C."/>
            <person name="Mikhailova A.A."/>
            <person name="Marchal E."/>
            <person name="English S."/>
            <person name="Carruthers M."/>
            <person name="Jennings E.C."/>
            <person name="Chiamaka E.L."/>
            <person name="Frigard R.A."/>
            <person name="Pippel M."/>
            <person name="Attardo G.M."/>
            <person name="Benoit J.B."/>
            <person name="Bornberg-Bauer E."/>
            <person name="Tobe S.S."/>
        </authorList>
    </citation>
    <scope>NUCLEOTIDE SEQUENCE</scope>
    <source>
        <strain evidence="3">Stay&amp;Tobe</strain>
    </source>
</reference>
<reference evidence="3" key="2">
    <citation type="submission" date="2023-05" db="EMBL/GenBank/DDBJ databases">
        <authorList>
            <person name="Fouks B."/>
        </authorList>
    </citation>
    <scope>NUCLEOTIDE SEQUENCE</scope>
    <source>
        <strain evidence="3">Stay&amp;Tobe</strain>
        <tissue evidence="3">Testes</tissue>
    </source>
</reference>
<accession>A0AAD8EM76</accession>
<feature type="non-terminal residue" evidence="3">
    <location>
        <position position="1"/>
    </location>
</feature>
<sequence length="305" mass="34259">CADDVLERMKIQNSVGKYDLLDFPKMTSSLHIIKIKSASGGPWGTFVLLRVTSSACKSEGLKVEMSLDSMRGTYGRCPPFLVAGLFVVCIILTFNCSEEQELCVQQRLSAEQRLKTMEEEMAQLRVQVDRERGELQKVKNSLSTQEEEVKKTKKQQEDIQKSASMCNTELTITKQTRLEIFKEYIIQLELVGYQWLQLLRSKKRAFHGIHSRLETLKIYEAKTALQAANKKPVILKKSQAEKSSTVPPQKPAADDGIAVGGNHGQEVVENEENNAGERDDDVNLEEGGGDNMVEGPEPRLEDNRV</sequence>
<gene>
    <name evidence="3" type="ORF">L9F63_012929</name>
</gene>
<dbReference type="AlphaFoldDB" id="A0AAD8EM76"/>